<keyword evidence="2" id="KW-1185">Reference proteome</keyword>
<gene>
    <name evidence="1" type="ORF">CPB84DRAFT_1747945</name>
</gene>
<proteinExistence type="predicted"/>
<dbReference type="EMBL" id="JADNYJ010000054">
    <property type="protein sequence ID" value="KAF8898282.1"/>
    <property type="molecule type" value="Genomic_DNA"/>
</dbReference>
<dbReference type="OrthoDB" id="2916406at2759"/>
<accession>A0A9P5TLM1</accession>
<sequence length="158" mass="18651">MPHKKPIHRSPKAKHYAYTGRLFRYDIEKPFFSPFIARDDNRTSLLQQTHQIFKDRVVNAKIYNFTVYLWEGCKSHPFQISCKKPAIGLERNAALRKLGVQWRGDLYVLRIGKRNPLYPVDMRGKDAKRVSYAVKKFLAEVEQALLGDAPTEFHFRRW</sequence>
<protein>
    <submittedName>
        <fullName evidence="1">Uncharacterized protein</fullName>
    </submittedName>
</protein>
<dbReference type="Proteomes" id="UP000724874">
    <property type="component" value="Unassembled WGS sequence"/>
</dbReference>
<evidence type="ECO:0000313" key="1">
    <source>
        <dbReference type="EMBL" id="KAF8898282.1"/>
    </source>
</evidence>
<evidence type="ECO:0000313" key="2">
    <source>
        <dbReference type="Proteomes" id="UP000724874"/>
    </source>
</evidence>
<name>A0A9P5TLM1_GYMJU</name>
<comment type="caution">
    <text evidence="1">The sequence shown here is derived from an EMBL/GenBank/DDBJ whole genome shotgun (WGS) entry which is preliminary data.</text>
</comment>
<dbReference type="AlphaFoldDB" id="A0A9P5TLM1"/>
<organism evidence="1 2">
    <name type="scientific">Gymnopilus junonius</name>
    <name type="common">Spectacular rustgill mushroom</name>
    <name type="synonym">Gymnopilus spectabilis subsp. junonius</name>
    <dbReference type="NCBI Taxonomy" id="109634"/>
    <lineage>
        <taxon>Eukaryota</taxon>
        <taxon>Fungi</taxon>
        <taxon>Dikarya</taxon>
        <taxon>Basidiomycota</taxon>
        <taxon>Agaricomycotina</taxon>
        <taxon>Agaricomycetes</taxon>
        <taxon>Agaricomycetidae</taxon>
        <taxon>Agaricales</taxon>
        <taxon>Agaricineae</taxon>
        <taxon>Hymenogastraceae</taxon>
        <taxon>Gymnopilus</taxon>
    </lineage>
</organism>
<reference evidence="1" key="1">
    <citation type="submission" date="2020-11" db="EMBL/GenBank/DDBJ databases">
        <authorList>
            <consortium name="DOE Joint Genome Institute"/>
            <person name="Ahrendt S."/>
            <person name="Riley R."/>
            <person name="Andreopoulos W."/>
            <person name="LaButti K."/>
            <person name="Pangilinan J."/>
            <person name="Ruiz-duenas F.J."/>
            <person name="Barrasa J.M."/>
            <person name="Sanchez-Garcia M."/>
            <person name="Camarero S."/>
            <person name="Miyauchi S."/>
            <person name="Serrano A."/>
            <person name="Linde D."/>
            <person name="Babiker R."/>
            <person name="Drula E."/>
            <person name="Ayuso-Fernandez I."/>
            <person name="Pacheco R."/>
            <person name="Padilla G."/>
            <person name="Ferreira P."/>
            <person name="Barriuso J."/>
            <person name="Kellner H."/>
            <person name="Castanera R."/>
            <person name="Alfaro M."/>
            <person name="Ramirez L."/>
            <person name="Pisabarro A.G."/>
            <person name="Kuo A."/>
            <person name="Tritt A."/>
            <person name="Lipzen A."/>
            <person name="He G."/>
            <person name="Yan M."/>
            <person name="Ng V."/>
            <person name="Cullen D."/>
            <person name="Martin F."/>
            <person name="Rosso M.-N."/>
            <person name="Henrissat B."/>
            <person name="Hibbett D."/>
            <person name="Martinez A.T."/>
            <person name="Grigoriev I.V."/>
        </authorList>
    </citation>
    <scope>NUCLEOTIDE SEQUENCE</scope>
    <source>
        <strain evidence="1">AH 44721</strain>
    </source>
</reference>